<name>A0A6S6ZMB7_9BURK</name>
<evidence type="ECO:0000313" key="2">
    <source>
        <dbReference type="Proteomes" id="UP000494214"/>
    </source>
</evidence>
<dbReference type="Proteomes" id="UP000494214">
    <property type="component" value="Unassembled WGS sequence"/>
</dbReference>
<keyword evidence="2" id="KW-1185">Reference proteome</keyword>
<evidence type="ECO:0000313" key="1">
    <source>
        <dbReference type="EMBL" id="CAB3682509.1"/>
    </source>
</evidence>
<protein>
    <submittedName>
        <fullName evidence="1">Uncharacterized protein</fullName>
    </submittedName>
</protein>
<organism evidence="1 2">
    <name type="scientific">Achromobacter animicus</name>
    <dbReference type="NCBI Taxonomy" id="1389935"/>
    <lineage>
        <taxon>Bacteria</taxon>
        <taxon>Pseudomonadati</taxon>
        <taxon>Pseudomonadota</taxon>
        <taxon>Betaproteobacteria</taxon>
        <taxon>Burkholderiales</taxon>
        <taxon>Alcaligenaceae</taxon>
        <taxon>Achromobacter</taxon>
    </lineage>
</organism>
<accession>A0A6S6ZMB7</accession>
<reference evidence="1 2" key="1">
    <citation type="submission" date="2020-04" db="EMBL/GenBank/DDBJ databases">
        <authorList>
            <person name="De Canck E."/>
        </authorList>
    </citation>
    <scope>NUCLEOTIDE SEQUENCE [LARGE SCALE GENOMIC DNA]</scope>
    <source>
        <strain evidence="1 2">LMG 26690</strain>
    </source>
</reference>
<proteinExistence type="predicted"/>
<dbReference type="AlphaFoldDB" id="A0A6S6ZMB7"/>
<gene>
    <name evidence="1" type="ORF">LMG26690_01677</name>
</gene>
<dbReference type="EMBL" id="CADIJM010000002">
    <property type="protein sequence ID" value="CAB3682509.1"/>
    <property type="molecule type" value="Genomic_DNA"/>
</dbReference>
<sequence>MNMRAQPAPKPARPKYQPEKGLNFGIIAAFETAASPVMCGVR</sequence>